<evidence type="ECO:0000256" key="1">
    <source>
        <dbReference type="SAM" id="Phobius"/>
    </source>
</evidence>
<feature type="domain" description="DUF8128" evidence="2">
    <location>
        <begin position="133"/>
        <end position="258"/>
    </location>
</feature>
<dbReference type="InterPro" id="IPR058441">
    <property type="entry name" value="DUF8128"/>
</dbReference>
<name>A0A1J4TYY8_9BACT</name>
<feature type="transmembrane region" description="Helical" evidence="1">
    <location>
        <begin position="121"/>
        <end position="140"/>
    </location>
</feature>
<sequence>MIIAAVVVFFRLSFSKINISMLVNLYYNLKYFIVGLGSHHPFEIIWILFINGGWIIFVIVILYGLWWAYLNHIQDKWHATIRWTLLAIDVPKENLQSAKAVEHIFASMWPFIESKNLIEKYIYGMFQLAFSLEIVSIGGYTQFLIRVPVTHKDIVEAAVYAQYPKAEITEVEDYAEKYKDLKFPSEEYDLWGSEFLLTKPSPYPIRTYAAFEHTLTQQFADPMAQIVEVFNKINKDEELWMQIVITPVKDEWKKEGYKIINKIIGAKEEGKGVFIENLFLHPFYYIGTLIEELLIYGIGYEPGQADPASKNKLNEPPNKMLYLTPEEKNIIEGITMKMSKIGYRAKVRAVYLGKKGTLNKPRAVATYIGALQQFSAIDMNSFVPQMKTSTKADYFFVKKRIEWKQNNILRNFRNRGQTSGWGNGFILNIEELASIYHFPIPEALRESLKTVAAKKEAPPSDLPDTIFVSEQKAIMADELAASKKESVTAEPPLDLPM</sequence>
<evidence type="ECO:0000313" key="4">
    <source>
        <dbReference type="Proteomes" id="UP000182465"/>
    </source>
</evidence>
<dbReference type="EMBL" id="MNVB01000035">
    <property type="protein sequence ID" value="OIO17282.1"/>
    <property type="molecule type" value="Genomic_DNA"/>
</dbReference>
<evidence type="ECO:0000313" key="3">
    <source>
        <dbReference type="EMBL" id="OIO17282.1"/>
    </source>
</evidence>
<comment type="caution">
    <text evidence="3">The sequence shown here is derived from an EMBL/GenBank/DDBJ whole genome shotgun (WGS) entry which is preliminary data.</text>
</comment>
<dbReference type="AlphaFoldDB" id="A0A1J4TYY8"/>
<keyword evidence="1" id="KW-0812">Transmembrane</keyword>
<feature type="transmembrane region" description="Helical" evidence="1">
    <location>
        <begin position="44"/>
        <end position="69"/>
    </location>
</feature>
<organism evidence="3 4">
    <name type="scientific">Candidatus Kuenenbacteria bacterium CG1_02_38_13</name>
    <dbReference type="NCBI Taxonomy" id="1805235"/>
    <lineage>
        <taxon>Bacteria</taxon>
        <taxon>Candidatus Kueneniibacteriota</taxon>
    </lineage>
</organism>
<accession>A0A1J4TYY8</accession>
<reference evidence="3" key="1">
    <citation type="journal article" date="2016" name="Environ. Microbiol.">
        <title>Genomic resolution of a cold subsurface aquifer community provides metabolic insights for novel microbes adapted to high CO concentrations.</title>
        <authorList>
            <person name="Probst A.J."/>
            <person name="Castelle C.J."/>
            <person name="Singh A."/>
            <person name="Brown C.T."/>
            <person name="Anantharaman K."/>
            <person name="Sharon I."/>
            <person name="Hug L.A."/>
            <person name="Burstein D."/>
            <person name="Emerson J.B."/>
            <person name="Thomas B.C."/>
            <person name="Banfield J.F."/>
        </authorList>
    </citation>
    <scope>NUCLEOTIDE SEQUENCE [LARGE SCALE GENOMIC DNA]</scope>
    <source>
        <strain evidence="3">CG1_02_38_13</strain>
    </source>
</reference>
<evidence type="ECO:0000259" key="2">
    <source>
        <dbReference type="Pfam" id="PF26449"/>
    </source>
</evidence>
<keyword evidence="1" id="KW-1133">Transmembrane helix</keyword>
<protein>
    <recommendedName>
        <fullName evidence="2">DUF8128 domain-containing protein</fullName>
    </recommendedName>
</protein>
<keyword evidence="1" id="KW-0472">Membrane</keyword>
<dbReference type="Proteomes" id="UP000182465">
    <property type="component" value="Unassembled WGS sequence"/>
</dbReference>
<gene>
    <name evidence="3" type="ORF">AUJ29_01780</name>
</gene>
<dbReference type="Pfam" id="PF26449">
    <property type="entry name" value="DUF8128"/>
    <property type="match status" value="1"/>
</dbReference>
<proteinExistence type="predicted"/>